<evidence type="ECO:0000313" key="2">
    <source>
        <dbReference type="EMBL" id="GAA2099532.1"/>
    </source>
</evidence>
<dbReference type="SUPFAM" id="SSF51735">
    <property type="entry name" value="NAD(P)-binding Rossmann-fold domains"/>
    <property type="match status" value="1"/>
</dbReference>
<dbReference type="Gene3D" id="3.90.25.10">
    <property type="entry name" value="UDP-galactose 4-epimerase, domain 1"/>
    <property type="match status" value="1"/>
</dbReference>
<dbReference type="InterPro" id="IPR051604">
    <property type="entry name" value="Ergot_Alk_Oxidoreductase"/>
</dbReference>
<dbReference type="Gene3D" id="3.40.50.720">
    <property type="entry name" value="NAD(P)-binding Rossmann-like Domain"/>
    <property type="match status" value="1"/>
</dbReference>
<sequence length="300" mass="30691">MILLTGATGTVGGHVLRLLATGDARPSPAPAPVPVRALVRDPSRLAPPFGVEVVRGDFDDPGSLRAAMEGVTDLFLATAAGPSVAAHDTAAVGAAAAAGVRRVVKLSALRVPGVRMRVAEWHAPGEQALEESGMAWTLLRPAGFASNSLQWAEAVRAGGPVPNTTGEGRQAVVDPRDVAEAAAAALLSPRGSRHEGRAYVLTGPEPMSVPDQVAAIGRLLGPGRAPGCVDVPPAAAAEAMRGAGMSEDFVGAALQGMEMLGSGRGEILGDGVREALGRPARPFEDWVRDHLDAFTGARPE</sequence>
<dbReference type="InterPro" id="IPR016040">
    <property type="entry name" value="NAD(P)-bd_dom"/>
</dbReference>
<evidence type="ECO:0000313" key="3">
    <source>
        <dbReference type="Proteomes" id="UP001500016"/>
    </source>
</evidence>
<protein>
    <submittedName>
        <fullName evidence="2">NAD(P)H-binding protein</fullName>
    </submittedName>
</protein>
<keyword evidence="3" id="KW-1185">Reference proteome</keyword>
<dbReference type="Proteomes" id="UP001500016">
    <property type="component" value="Unassembled WGS sequence"/>
</dbReference>
<accession>A0ABN2WUR9</accession>
<name>A0ABN2WUR9_9ACTN</name>
<dbReference type="Pfam" id="PF13460">
    <property type="entry name" value="NAD_binding_10"/>
    <property type="match status" value="1"/>
</dbReference>
<feature type="domain" description="NAD(P)-binding" evidence="1">
    <location>
        <begin position="6"/>
        <end position="189"/>
    </location>
</feature>
<dbReference type="InterPro" id="IPR036291">
    <property type="entry name" value="NAD(P)-bd_dom_sf"/>
</dbReference>
<dbReference type="PANTHER" id="PTHR43162:SF1">
    <property type="entry name" value="PRESTALK A DIFFERENTIATION PROTEIN A"/>
    <property type="match status" value="1"/>
</dbReference>
<dbReference type="PANTHER" id="PTHR43162">
    <property type="match status" value="1"/>
</dbReference>
<comment type="caution">
    <text evidence="2">The sequence shown here is derived from an EMBL/GenBank/DDBJ whole genome shotgun (WGS) entry which is preliminary data.</text>
</comment>
<proteinExistence type="predicted"/>
<reference evidence="2 3" key="1">
    <citation type="journal article" date="2019" name="Int. J. Syst. Evol. Microbiol.">
        <title>The Global Catalogue of Microorganisms (GCM) 10K type strain sequencing project: providing services to taxonomists for standard genome sequencing and annotation.</title>
        <authorList>
            <consortium name="The Broad Institute Genomics Platform"/>
            <consortium name="The Broad Institute Genome Sequencing Center for Infectious Disease"/>
            <person name="Wu L."/>
            <person name="Ma J."/>
        </authorList>
    </citation>
    <scope>NUCLEOTIDE SEQUENCE [LARGE SCALE GENOMIC DNA]</scope>
    <source>
        <strain evidence="2 3">JCM 15478</strain>
    </source>
</reference>
<evidence type="ECO:0000259" key="1">
    <source>
        <dbReference type="Pfam" id="PF13460"/>
    </source>
</evidence>
<dbReference type="RefSeq" id="WP_344534253.1">
    <property type="nucleotide sequence ID" value="NZ_BAAAPE010000022.1"/>
</dbReference>
<gene>
    <name evidence="2" type="ORF">GCM10009801_71270</name>
</gene>
<organism evidence="2 3">
    <name type="scientific">Streptomyces albiaxialis</name>
    <dbReference type="NCBI Taxonomy" id="329523"/>
    <lineage>
        <taxon>Bacteria</taxon>
        <taxon>Bacillati</taxon>
        <taxon>Actinomycetota</taxon>
        <taxon>Actinomycetes</taxon>
        <taxon>Kitasatosporales</taxon>
        <taxon>Streptomycetaceae</taxon>
        <taxon>Streptomyces</taxon>
    </lineage>
</organism>
<dbReference type="EMBL" id="BAAAPE010000022">
    <property type="protein sequence ID" value="GAA2099532.1"/>
    <property type="molecule type" value="Genomic_DNA"/>
</dbReference>